<organism evidence="1 2">
    <name type="scientific">Linum trigynum</name>
    <dbReference type="NCBI Taxonomy" id="586398"/>
    <lineage>
        <taxon>Eukaryota</taxon>
        <taxon>Viridiplantae</taxon>
        <taxon>Streptophyta</taxon>
        <taxon>Embryophyta</taxon>
        <taxon>Tracheophyta</taxon>
        <taxon>Spermatophyta</taxon>
        <taxon>Magnoliopsida</taxon>
        <taxon>eudicotyledons</taxon>
        <taxon>Gunneridae</taxon>
        <taxon>Pentapetalae</taxon>
        <taxon>rosids</taxon>
        <taxon>fabids</taxon>
        <taxon>Malpighiales</taxon>
        <taxon>Linaceae</taxon>
        <taxon>Linum</taxon>
    </lineage>
</organism>
<evidence type="ECO:0000313" key="2">
    <source>
        <dbReference type="Proteomes" id="UP001497516"/>
    </source>
</evidence>
<reference evidence="1 2" key="1">
    <citation type="submission" date="2024-04" db="EMBL/GenBank/DDBJ databases">
        <authorList>
            <person name="Fracassetti M."/>
        </authorList>
    </citation>
    <scope>NUCLEOTIDE SEQUENCE [LARGE SCALE GENOMIC DNA]</scope>
</reference>
<keyword evidence="2" id="KW-1185">Reference proteome</keyword>
<proteinExistence type="predicted"/>
<name>A0AAV2F851_9ROSI</name>
<sequence>MPVRPHDGGRGEREREVHQLEFRLLHPLCHCVAHSHTHRLGNHKQLGGGLPDSDLLYAALIHPLLRQIAALRQVQAGGEPESASFRNRKVPLPSDPNQLFSCPSDVQRAAIVCRTNHLR</sequence>
<gene>
    <name evidence="1" type="ORF">LTRI10_LOCUS34645</name>
</gene>
<dbReference type="EMBL" id="OZ034819">
    <property type="protein sequence ID" value="CAL1394123.1"/>
    <property type="molecule type" value="Genomic_DNA"/>
</dbReference>
<protein>
    <submittedName>
        <fullName evidence="1">Uncharacterized protein</fullName>
    </submittedName>
</protein>
<dbReference type="Proteomes" id="UP001497516">
    <property type="component" value="Chromosome 6"/>
</dbReference>
<dbReference type="AlphaFoldDB" id="A0AAV2F851"/>
<evidence type="ECO:0000313" key="1">
    <source>
        <dbReference type="EMBL" id="CAL1394123.1"/>
    </source>
</evidence>
<accession>A0AAV2F851</accession>